<evidence type="ECO:0000313" key="12">
    <source>
        <dbReference type="Proteomes" id="UP000308365"/>
    </source>
</evidence>
<dbReference type="Gene3D" id="1.20.1070.10">
    <property type="entry name" value="Rhodopsin 7-helix transmembrane proteins"/>
    <property type="match status" value="1"/>
</dbReference>
<dbReference type="GO" id="GO:0016020">
    <property type="term" value="C:membrane"/>
    <property type="evidence" value="ECO:0007669"/>
    <property type="project" value="UniProtKB-SubCell"/>
</dbReference>
<feature type="transmembrane region" description="Helical" evidence="8">
    <location>
        <begin position="97"/>
        <end position="119"/>
    </location>
</feature>
<dbReference type="PRINTS" id="PR00245">
    <property type="entry name" value="OLFACTORYR"/>
</dbReference>
<evidence type="ECO:0000313" key="11">
    <source>
        <dbReference type="Ensembl" id="ENSMMNP00015002827.1"/>
    </source>
</evidence>
<dbReference type="Proteomes" id="UP000308365">
    <property type="component" value="Unassembled WGS sequence"/>
</dbReference>
<feature type="domain" description="G-protein coupled receptors family 1 profile" evidence="9">
    <location>
        <begin position="8"/>
        <end position="168"/>
    </location>
</feature>
<dbReference type="Pfam" id="PF13853">
    <property type="entry name" value="7tm_4"/>
    <property type="match status" value="1"/>
</dbReference>
<dbReference type="Ensembl" id="ENSMMNT00015003114.1">
    <property type="protein sequence ID" value="ENSMMNP00015002827.1"/>
    <property type="gene ID" value="ENSMMNG00015002160.1"/>
</dbReference>
<dbReference type="GO" id="GO:0004930">
    <property type="term" value="F:G protein-coupled receptor activity"/>
    <property type="evidence" value="ECO:0007669"/>
    <property type="project" value="UniProtKB-KW"/>
</dbReference>
<reference evidence="12" key="1">
    <citation type="journal article" date="2019" name="IScience">
        <title>Narwhal Genome Reveals Long-Term Low Genetic Diversity despite Current Large Abundance Size.</title>
        <authorList>
            <person name="Westbury M.V."/>
            <person name="Petersen B."/>
            <person name="Garde E."/>
            <person name="Heide-Jorgensen M.P."/>
            <person name="Lorenzen E.D."/>
        </authorList>
    </citation>
    <scope>NUCLEOTIDE SEQUENCE [LARGE SCALE GENOMIC DNA]</scope>
</reference>
<accession>A0A4U1FG64</accession>
<keyword evidence="6" id="KW-0675">Receptor</keyword>
<keyword evidence="2 8" id="KW-0812">Transmembrane</keyword>
<feature type="transmembrane region" description="Helical" evidence="8">
    <location>
        <begin position="28"/>
        <end position="46"/>
    </location>
</feature>
<dbReference type="PROSITE" id="PS50262">
    <property type="entry name" value="G_PROTEIN_RECEP_F1_2"/>
    <property type="match status" value="1"/>
</dbReference>
<evidence type="ECO:0000256" key="6">
    <source>
        <dbReference type="ARBA" id="ARBA00023170"/>
    </source>
</evidence>
<dbReference type="InterPro" id="IPR000725">
    <property type="entry name" value="Olfact_rcpt"/>
</dbReference>
<evidence type="ECO:0000256" key="5">
    <source>
        <dbReference type="ARBA" id="ARBA00023136"/>
    </source>
</evidence>
<evidence type="ECO:0000256" key="2">
    <source>
        <dbReference type="ARBA" id="ARBA00022692"/>
    </source>
</evidence>
<protein>
    <recommendedName>
        <fullName evidence="9">G-protein coupled receptors family 1 profile domain-containing protein</fullName>
    </recommendedName>
</protein>
<keyword evidence="3 8" id="KW-1133">Transmembrane helix</keyword>
<gene>
    <name evidence="10" type="ORF">EI555_019633</name>
</gene>
<dbReference type="EMBL" id="RWIC01000145">
    <property type="protein sequence ID" value="TKC48812.1"/>
    <property type="molecule type" value="Genomic_DNA"/>
</dbReference>
<comment type="subcellular location">
    <subcellularLocation>
        <location evidence="1">Membrane</location>
        <topology evidence="1">Multi-pass membrane protein</topology>
    </subcellularLocation>
</comment>
<feature type="transmembrane region" description="Helical" evidence="8">
    <location>
        <begin position="58"/>
        <end position="77"/>
    </location>
</feature>
<reference evidence="11" key="3">
    <citation type="submission" date="2025-05" db="UniProtKB">
        <authorList>
            <consortium name="Ensembl"/>
        </authorList>
    </citation>
    <scope>IDENTIFICATION</scope>
</reference>
<evidence type="ECO:0000313" key="10">
    <source>
        <dbReference type="EMBL" id="TKC48812.1"/>
    </source>
</evidence>
<dbReference type="SUPFAM" id="SSF81321">
    <property type="entry name" value="Family A G protein-coupled receptor-like"/>
    <property type="match status" value="1"/>
</dbReference>
<dbReference type="GO" id="GO:0004984">
    <property type="term" value="F:olfactory receptor activity"/>
    <property type="evidence" value="ECO:0007669"/>
    <property type="project" value="InterPro"/>
</dbReference>
<dbReference type="AlphaFoldDB" id="A0A4U1FG64"/>
<dbReference type="GeneTree" id="ENSGT00940000165702"/>
<proteinExistence type="predicted"/>
<name>A0A4U1FG64_MONMO</name>
<sequence length="231" mass="25673">MYLVGAAGNLLIILAIGSDSHLHMPKDFFLSDLSLVDFCFISATVPKMLVNIQTQTQSISYGCCLAQIYFCILLVNMDNFLLMAMAYDLYTATCQPLHYSMVMSMPVCALMLGSSWPLANFHSLLPTLLMARLEFCASNVIPYSFCDLAPLIQLSCPNTQLNQLMILLEGGPGGPHPLPWHSRLLHPHCVCCATGGPEDPKYLSDDKDRDALRTEMIQEQEMCGQLLLFKE</sequence>
<keyword evidence="13" id="KW-1185">Reference proteome</keyword>
<dbReference type="InterPro" id="IPR017452">
    <property type="entry name" value="GPCR_Rhodpsn_7TM"/>
</dbReference>
<dbReference type="PANTHER" id="PTHR48001">
    <property type="entry name" value="OLFACTORY RECEPTOR"/>
    <property type="match status" value="1"/>
</dbReference>
<evidence type="ECO:0000256" key="3">
    <source>
        <dbReference type="ARBA" id="ARBA00022989"/>
    </source>
</evidence>
<keyword evidence="7" id="KW-0807">Transducer</keyword>
<reference evidence="10" key="2">
    <citation type="journal article" date="2019" name="IScience">
        <title>Narwhal Genome Reveals Long-Term Low Genetic Diversity despite Current Large Abundance Size.</title>
        <authorList>
            <person name="Westbury M.V."/>
            <person name="Petersen B."/>
            <person name="Garde E."/>
            <person name="Heide-Jorgensen M.P."/>
            <person name="Lorenzen E.D."/>
        </authorList>
    </citation>
    <scope>NUCLEOTIDE SEQUENCE</scope>
    <source>
        <strain evidence="10">MVW</strain>
        <tissue evidence="10">Liver</tissue>
    </source>
</reference>
<evidence type="ECO:0000256" key="4">
    <source>
        <dbReference type="ARBA" id="ARBA00023040"/>
    </source>
</evidence>
<keyword evidence="4" id="KW-0297">G-protein coupled receptor</keyword>
<evidence type="ECO:0000256" key="8">
    <source>
        <dbReference type="SAM" id="Phobius"/>
    </source>
</evidence>
<evidence type="ECO:0000313" key="13">
    <source>
        <dbReference type="Proteomes" id="UP000694561"/>
    </source>
</evidence>
<evidence type="ECO:0000259" key="9">
    <source>
        <dbReference type="PROSITE" id="PS50262"/>
    </source>
</evidence>
<dbReference type="Proteomes" id="UP000694561">
    <property type="component" value="Unplaced"/>
</dbReference>
<evidence type="ECO:0000256" key="1">
    <source>
        <dbReference type="ARBA" id="ARBA00004141"/>
    </source>
</evidence>
<organism evidence="10 12">
    <name type="scientific">Monodon monoceros</name>
    <name type="common">Narwhal</name>
    <name type="synonym">Ceratodon monodon</name>
    <dbReference type="NCBI Taxonomy" id="40151"/>
    <lineage>
        <taxon>Eukaryota</taxon>
        <taxon>Metazoa</taxon>
        <taxon>Chordata</taxon>
        <taxon>Craniata</taxon>
        <taxon>Vertebrata</taxon>
        <taxon>Euteleostomi</taxon>
        <taxon>Mammalia</taxon>
        <taxon>Eutheria</taxon>
        <taxon>Laurasiatheria</taxon>
        <taxon>Artiodactyla</taxon>
        <taxon>Whippomorpha</taxon>
        <taxon>Cetacea</taxon>
        <taxon>Odontoceti</taxon>
        <taxon>Monodontidae</taxon>
        <taxon>Monodon</taxon>
    </lineage>
</organism>
<evidence type="ECO:0000256" key="7">
    <source>
        <dbReference type="ARBA" id="ARBA00023224"/>
    </source>
</evidence>
<keyword evidence="5 8" id="KW-0472">Membrane</keyword>